<sequence length="172" mass="19336">MAVIEMFNSQQSTASLGKLVAHFYRCIATKLRQRRIDRLQWKARQKKKDSKKGSHSSQVRLLSTPRLPYLVCCNRRHPNHRKKELSCRSLENAPLYIRRTTWSVLVRTIMMATSCHGRQAKTPCGASPSLVSLVCHGSGFHGLYMGLLPQGTLKVGGRWGDGPDGRPVGAFY</sequence>
<reference evidence="2" key="1">
    <citation type="journal article" date="2015" name="PLoS Genet.">
        <title>The dynamic genome and transcriptome of the human fungal pathogen Blastomyces and close relative Emmonsia.</title>
        <authorList>
            <person name="Munoz J.F."/>
            <person name="Gauthier G.M."/>
            <person name="Desjardins C.A."/>
            <person name="Gallo J.E."/>
            <person name="Holder J."/>
            <person name="Sullivan T.D."/>
            <person name="Marty A.J."/>
            <person name="Carmen J.C."/>
            <person name="Chen Z."/>
            <person name="Ding L."/>
            <person name="Gujja S."/>
            <person name="Magrini V."/>
            <person name="Misas E."/>
            <person name="Mitreva M."/>
            <person name="Priest M."/>
            <person name="Saif S."/>
            <person name="Whiston E.A."/>
            <person name="Young S."/>
            <person name="Zeng Q."/>
            <person name="Goldman W.E."/>
            <person name="Mardis E.R."/>
            <person name="Taylor J.W."/>
            <person name="McEwen J.G."/>
            <person name="Clay O.K."/>
            <person name="Klein B.S."/>
            <person name="Cuomo C.A."/>
        </authorList>
    </citation>
    <scope>NUCLEOTIDE SEQUENCE [LARGE SCALE GENOMIC DNA]</scope>
    <source>
        <strain evidence="2">ER-3 / ATCC MYA-2586</strain>
    </source>
</reference>
<dbReference type="EMBL" id="EQ999981">
    <property type="protein sequence ID" value="OAT02567.1"/>
    <property type="molecule type" value="Genomic_DNA"/>
</dbReference>
<accession>A0ABX2VZK2</accession>
<keyword evidence="2" id="KW-1185">Reference proteome</keyword>
<evidence type="ECO:0000313" key="2">
    <source>
        <dbReference type="Proteomes" id="UP000002039"/>
    </source>
</evidence>
<gene>
    <name evidence="1" type="ORF">BDCG_17639</name>
</gene>
<dbReference type="GeneID" id="69032531"/>
<name>A0ABX2VZK2_AJEDR</name>
<evidence type="ECO:0000313" key="1">
    <source>
        <dbReference type="EMBL" id="OAT02567.1"/>
    </source>
</evidence>
<dbReference type="RefSeq" id="XP_045282294.1">
    <property type="nucleotide sequence ID" value="XM_045426732.1"/>
</dbReference>
<organism evidence="1 2">
    <name type="scientific">Ajellomyces dermatitidis (strain ER-3 / ATCC MYA-2586)</name>
    <name type="common">Blastomyces dermatitidis</name>
    <dbReference type="NCBI Taxonomy" id="559297"/>
    <lineage>
        <taxon>Eukaryota</taxon>
        <taxon>Fungi</taxon>
        <taxon>Dikarya</taxon>
        <taxon>Ascomycota</taxon>
        <taxon>Pezizomycotina</taxon>
        <taxon>Eurotiomycetes</taxon>
        <taxon>Eurotiomycetidae</taxon>
        <taxon>Onygenales</taxon>
        <taxon>Ajellomycetaceae</taxon>
        <taxon>Blastomyces</taxon>
    </lineage>
</organism>
<dbReference type="Proteomes" id="UP000002039">
    <property type="component" value="Unassembled WGS sequence"/>
</dbReference>
<protein>
    <submittedName>
        <fullName evidence="1">Uncharacterized protein</fullName>
    </submittedName>
</protein>
<proteinExistence type="predicted"/>